<keyword evidence="1" id="KW-0433">Leucine-rich repeat</keyword>
<comment type="caution">
    <text evidence="4">The sequence shown here is derived from an EMBL/GenBank/DDBJ whole genome shotgun (WGS) entry which is preliminary data.</text>
</comment>
<dbReference type="Pfam" id="PF12799">
    <property type="entry name" value="LRR_4"/>
    <property type="match status" value="1"/>
</dbReference>
<dbReference type="InterPro" id="IPR001611">
    <property type="entry name" value="Leu-rich_rpt"/>
</dbReference>
<dbReference type="EMBL" id="JAUSVS010000001">
    <property type="protein sequence ID" value="MDQ0462348.1"/>
    <property type="molecule type" value="Genomic_DNA"/>
</dbReference>
<proteinExistence type="predicted"/>
<dbReference type="InterPro" id="IPR050836">
    <property type="entry name" value="SDS22/Internalin_LRR"/>
</dbReference>
<protein>
    <recommendedName>
        <fullName evidence="6">Leucine-rich repeat domain-containing protein</fullName>
    </recommendedName>
</protein>
<feature type="region of interest" description="Disordered" evidence="3">
    <location>
        <begin position="277"/>
        <end position="304"/>
    </location>
</feature>
<dbReference type="InterPro" id="IPR025875">
    <property type="entry name" value="Leu-rich_rpt_4"/>
</dbReference>
<gene>
    <name evidence="4" type="ORF">QO010_000096</name>
</gene>
<dbReference type="Proteomes" id="UP001228905">
    <property type="component" value="Unassembled WGS sequence"/>
</dbReference>
<dbReference type="PANTHER" id="PTHR46652:SF3">
    <property type="entry name" value="LEUCINE-RICH REPEAT-CONTAINING PROTEIN 9"/>
    <property type="match status" value="1"/>
</dbReference>
<organism evidence="4 5">
    <name type="scientific">Caulobacter ginsengisoli</name>
    <dbReference type="NCBI Taxonomy" id="400775"/>
    <lineage>
        <taxon>Bacteria</taxon>
        <taxon>Pseudomonadati</taxon>
        <taxon>Pseudomonadota</taxon>
        <taxon>Alphaproteobacteria</taxon>
        <taxon>Caulobacterales</taxon>
        <taxon>Caulobacteraceae</taxon>
        <taxon>Caulobacter</taxon>
    </lineage>
</organism>
<dbReference type="SUPFAM" id="SSF52058">
    <property type="entry name" value="L domain-like"/>
    <property type="match status" value="1"/>
</dbReference>
<evidence type="ECO:0008006" key="6">
    <source>
        <dbReference type="Google" id="ProtNLM"/>
    </source>
</evidence>
<name>A0ABU0IK12_9CAUL</name>
<dbReference type="InterPro" id="IPR032675">
    <property type="entry name" value="LRR_dom_sf"/>
</dbReference>
<evidence type="ECO:0000256" key="1">
    <source>
        <dbReference type="ARBA" id="ARBA00022614"/>
    </source>
</evidence>
<evidence type="ECO:0000256" key="3">
    <source>
        <dbReference type="SAM" id="MobiDB-lite"/>
    </source>
</evidence>
<dbReference type="RefSeq" id="WP_307344583.1">
    <property type="nucleotide sequence ID" value="NZ_JAUSVS010000001.1"/>
</dbReference>
<evidence type="ECO:0000313" key="5">
    <source>
        <dbReference type="Proteomes" id="UP001228905"/>
    </source>
</evidence>
<evidence type="ECO:0000313" key="4">
    <source>
        <dbReference type="EMBL" id="MDQ0462348.1"/>
    </source>
</evidence>
<dbReference type="Gene3D" id="3.80.10.10">
    <property type="entry name" value="Ribonuclease Inhibitor"/>
    <property type="match status" value="1"/>
</dbReference>
<accession>A0ABU0IK12</accession>
<keyword evidence="5" id="KW-1185">Reference proteome</keyword>
<evidence type="ECO:0000256" key="2">
    <source>
        <dbReference type="ARBA" id="ARBA00022737"/>
    </source>
</evidence>
<reference evidence="4 5" key="1">
    <citation type="submission" date="2023-07" db="EMBL/GenBank/DDBJ databases">
        <title>Genomic Encyclopedia of Type Strains, Phase IV (KMG-IV): sequencing the most valuable type-strain genomes for metagenomic binning, comparative biology and taxonomic classification.</title>
        <authorList>
            <person name="Goeker M."/>
        </authorList>
    </citation>
    <scope>NUCLEOTIDE SEQUENCE [LARGE SCALE GENOMIC DNA]</scope>
    <source>
        <strain evidence="4 5">DSM 18695</strain>
    </source>
</reference>
<keyword evidence="2" id="KW-0677">Repeat</keyword>
<dbReference type="PANTHER" id="PTHR46652">
    <property type="entry name" value="LEUCINE-RICH REPEAT AND IQ DOMAIN-CONTAINING PROTEIN 1-RELATED"/>
    <property type="match status" value="1"/>
</dbReference>
<sequence length="620" mass="66841">MARENLTRLSPLKALSEARRRIFDLVDTEGTALDLSGLPIRTIPEEISLLSNLTSLNLSDTNVDTIEKISSLENLSKLDLSNTSISDISSIYKLAKLADLNISNTALSDIKPLRHLSGLTYLDMDDTTVSDISSLSELNELSIFGADRTKIRDASPLSGLHNLIYISLDDTEVSDIEFVRELEYLEYLYLRNTSVENISPIEDLENLQVLELRGTRVEDFAPIRHLTSLSDARDQSRQSLRISPAKDRALSDYSNRDGRDGTVLAINLLRRRSGMGEYWPPDYQPPEDWPPEDAQPSSVDPSEDISTLGAPVPGPFIFNLAAGRVSASPAFGTPRTTTSIAAQQLLNGLREEAHAIASSLSGNRTDPALESAIQRLLDQIGVDAESTPIGFLQIGLRRFQALAAAYGSSDYEADRTVSGLLNGLALALEDFASLYPSVAEIEANRLALAFMDPADAEAVEQALDQAELLASSSSAVDPSATQALHAGREEIEALKVAIVLPIIGTDARAAAIRRRSEILGLRLLSLWNFGAVTVKAATHEISGLTEDSWKEIRKQTPPSVGKAVADTIGGAVQIGMAVLAVKLVGPLGGLVLSAPAFKVLLAKAKAVEKLLNEGSEKSEL</sequence>
<dbReference type="PROSITE" id="PS51450">
    <property type="entry name" value="LRR"/>
    <property type="match status" value="2"/>
</dbReference>